<dbReference type="AlphaFoldDB" id="A0A0L8HRJ8"/>
<protein>
    <submittedName>
        <fullName evidence="1">Uncharacterized protein</fullName>
    </submittedName>
</protein>
<evidence type="ECO:0000313" key="1">
    <source>
        <dbReference type="EMBL" id="KOF91851.1"/>
    </source>
</evidence>
<dbReference type="EMBL" id="KQ417464">
    <property type="protein sequence ID" value="KOF91851.1"/>
    <property type="molecule type" value="Genomic_DNA"/>
</dbReference>
<name>A0A0L8HRJ8_OCTBM</name>
<gene>
    <name evidence="1" type="ORF">OCBIM_22007963mg</name>
</gene>
<organism evidence="1">
    <name type="scientific">Octopus bimaculoides</name>
    <name type="common">California two-spotted octopus</name>
    <dbReference type="NCBI Taxonomy" id="37653"/>
    <lineage>
        <taxon>Eukaryota</taxon>
        <taxon>Metazoa</taxon>
        <taxon>Spiralia</taxon>
        <taxon>Lophotrochozoa</taxon>
        <taxon>Mollusca</taxon>
        <taxon>Cephalopoda</taxon>
        <taxon>Coleoidea</taxon>
        <taxon>Octopodiformes</taxon>
        <taxon>Octopoda</taxon>
        <taxon>Incirrata</taxon>
        <taxon>Octopodidae</taxon>
        <taxon>Octopus</taxon>
    </lineage>
</organism>
<proteinExistence type="predicted"/>
<sequence length="67" mass="7720">MSCVNEGRQQPSINNELKSVHMTSQRNIFEIREQEKKRIIVTKGLILKPAAITKQVLIHNIEEKHNG</sequence>
<reference evidence="1" key="1">
    <citation type="submission" date="2015-07" db="EMBL/GenBank/DDBJ databases">
        <title>MeaNS - Measles Nucleotide Surveillance Program.</title>
        <authorList>
            <person name="Tran T."/>
            <person name="Druce J."/>
        </authorList>
    </citation>
    <scope>NUCLEOTIDE SEQUENCE</scope>
    <source>
        <strain evidence="1">UCB-OBI-ISO-001</strain>
        <tissue evidence="1">Gonad</tissue>
    </source>
</reference>
<accession>A0A0L8HRJ8</accession>